<accession>A0A5C7GUA2</accession>
<name>A0A5C7GUA2_9ROSI</name>
<organism evidence="2 3">
    <name type="scientific">Acer yangbiense</name>
    <dbReference type="NCBI Taxonomy" id="1000413"/>
    <lineage>
        <taxon>Eukaryota</taxon>
        <taxon>Viridiplantae</taxon>
        <taxon>Streptophyta</taxon>
        <taxon>Embryophyta</taxon>
        <taxon>Tracheophyta</taxon>
        <taxon>Spermatophyta</taxon>
        <taxon>Magnoliopsida</taxon>
        <taxon>eudicotyledons</taxon>
        <taxon>Gunneridae</taxon>
        <taxon>Pentapetalae</taxon>
        <taxon>rosids</taxon>
        <taxon>malvids</taxon>
        <taxon>Sapindales</taxon>
        <taxon>Sapindaceae</taxon>
        <taxon>Hippocastanoideae</taxon>
        <taxon>Acereae</taxon>
        <taxon>Acer</taxon>
    </lineage>
</organism>
<gene>
    <name evidence="2" type="ORF">EZV62_027668</name>
</gene>
<evidence type="ECO:0000313" key="2">
    <source>
        <dbReference type="EMBL" id="TXG48374.1"/>
    </source>
</evidence>
<protein>
    <submittedName>
        <fullName evidence="2">Uncharacterized protein</fullName>
    </submittedName>
</protein>
<dbReference type="Proteomes" id="UP000323000">
    <property type="component" value="Chromosome 13"/>
</dbReference>
<proteinExistence type="predicted"/>
<keyword evidence="3" id="KW-1185">Reference proteome</keyword>
<dbReference type="InterPro" id="IPR052851">
    <property type="entry name" value="GCD1_mitochondrial"/>
</dbReference>
<dbReference type="AlphaFoldDB" id="A0A5C7GUA2"/>
<evidence type="ECO:0000313" key="3">
    <source>
        <dbReference type="Proteomes" id="UP000323000"/>
    </source>
</evidence>
<comment type="caution">
    <text evidence="2">The sequence shown here is derived from an EMBL/GenBank/DDBJ whole genome shotgun (WGS) entry which is preliminary data.</text>
</comment>
<dbReference type="PANTHER" id="PTHR35476:SF3">
    <property type="entry name" value="SMALL RIBOSOMAL SUBUNIT PROTEIN MS75"/>
    <property type="match status" value="1"/>
</dbReference>
<reference evidence="3" key="1">
    <citation type="journal article" date="2019" name="Gigascience">
        <title>De novo genome assembly of the endangered Acer yangbiense, a plant species with extremely small populations endemic to Yunnan Province, China.</title>
        <authorList>
            <person name="Yang J."/>
            <person name="Wariss H.M."/>
            <person name="Tao L."/>
            <person name="Zhang R."/>
            <person name="Yun Q."/>
            <person name="Hollingsworth P."/>
            <person name="Dao Z."/>
            <person name="Luo G."/>
            <person name="Guo H."/>
            <person name="Ma Y."/>
            <person name="Sun W."/>
        </authorList>
    </citation>
    <scope>NUCLEOTIDE SEQUENCE [LARGE SCALE GENOMIC DNA]</scope>
    <source>
        <strain evidence="3">cv. Malutang</strain>
    </source>
</reference>
<feature type="region of interest" description="Disordered" evidence="1">
    <location>
        <begin position="49"/>
        <end position="68"/>
    </location>
</feature>
<dbReference type="OrthoDB" id="10306533at2759"/>
<dbReference type="PANTHER" id="PTHR35476">
    <property type="entry name" value="MUCIN-LIKE PROTEIN"/>
    <property type="match status" value="1"/>
</dbReference>
<sequence>MLSLCPLVSRLSLATRTGATRILKGKTIPALVNSGVEANRIIGTRTFSIKSDNDSDDGSGGSRNRESNDYIPPHFNSVSFLPSFAISNPSKEDFEVIVEWFHINKENDAFLGGRHGKMVEVKVNSQMLEVPSGILPCCIKESDKEELYRLHMEDQLVNTPEKLAKVYNTAAETVNVILILRDAMNCRKQLQNTEKGEMYRLYMENPEIYTIERLAKDFGVAKGSAHVALFGQQLLHNPPWLKSSASHCGETHRLPLTGVMKADLERWSAGSNVMLEERKIGIANMLSLCPLVSHLSLATRTSATRILKGKTIPALANSGVQANRVIVTRTFSVKSDLEGDDGSGGSKNKDNNASIPPFFHAVSFPDFLNDSREDFDISILWFHTNKEKNAFLGGRHGEMVQIKVNSQILEVPSGILPCYIKESDKEEMYRLHMEDQETQTLEKLAKDFNTAAETVDAILLVRDALKNGNKLTGTKIVEMYQLYKENPEIYTIERLAKDFGVAKGSAHLALFSAHMRHNPPWLKSSTSQGQEIHRLPVPRSVKADWDRLNTADSNSIAEVKRLSMQIKNRYKKMLPPESSDNDVFKLRMSRVCLADEFNEMDENLKCPKP</sequence>
<dbReference type="EMBL" id="VAHF01000013">
    <property type="protein sequence ID" value="TXG48374.1"/>
    <property type="molecule type" value="Genomic_DNA"/>
</dbReference>
<evidence type="ECO:0000256" key="1">
    <source>
        <dbReference type="SAM" id="MobiDB-lite"/>
    </source>
</evidence>